<comment type="caution">
    <text evidence="2">The sequence shown here is derived from an EMBL/GenBank/DDBJ whole genome shotgun (WGS) entry which is preliminary data.</text>
</comment>
<accession>A0A847SJB0</accession>
<feature type="chain" id="PRO_5032838514" evidence="1">
    <location>
        <begin position="21"/>
        <end position="308"/>
    </location>
</feature>
<gene>
    <name evidence="2" type="ORF">HGH91_02560</name>
</gene>
<sequence>MKKISILCIIILVSYYTANACDICGCGVGSYYIGLLPDFKQRFIGLRYQHKTMRSHLGPGGTTSYLTTQETYQTAELWGGWNIGRRFRVLGFVPVNINSRENQGIATSKSGWGDVAAVGYYQLLDKQHTTGKGQLLVQSLWIGGGVKLPTGRYEPAERKENEDAPNNFQLGTASTDFTLNAAYDIRLMDIGINTNVSYKLNTANKYDYRYGNKFTANVLAYYKIRVAGKVSLAPNAGILYETAAKDKEAGKFTVDMSGGYSLLATAGMEATVGKISAGINFQPVISQQLADLRVKAGSRAMVHLTYLF</sequence>
<keyword evidence="1" id="KW-0732">Signal</keyword>
<keyword evidence="3" id="KW-1185">Reference proteome</keyword>
<dbReference type="Proteomes" id="UP000552864">
    <property type="component" value="Unassembled WGS sequence"/>
</dbReference>
<feature type="signal peptide" evidence="1">
    <location>
        <begin position="1"/>
        <end position="20"/>
    </location>
</feature>
<evidence type="ECO:0000313" key="2">
    <source>
        <dbReference type="EMBL" id="NLR77488.1"/>
    </source>
</evidence>
<dbReference type="RefSeq" id="WP_168736884.1">
    <property type="nucleotide sequence ID" value="NZ_JABAHZ010000001.1"/>
</dbReference>
<name>A0A847SJB0_9BACT</name>
<evidence type="ECO:0000313" key="3">
    <source>
        <dbReference type="Proteomes" id="UP000552864"/>
    </source>
</evidence>
<proteinExistence type="predicted"/>
<reference evidence="2 3" key="1">
    <citation type="submission" date="2020-04" db="EMBL/GenBank/DDBJ databases">
        <authorList>
            <person name="Yin C."/>
        </authorList>
    </citation>
    <scope>NUCLEOTIDE SEQUENCE [LARGE SCALE GENOMIC DNA]</scope>
    <source>
        <strain evidence="2 3">Ak56</strain>
    </source>
</reference>
<dbReference type="AlphaFoldDB" id="A0A847SJB0"/>
<protein>
    <submittedName>
        <fullName evidence="2">Transporter</fullName>
    </submittedName>
</protein>
<dbReference type="EMBL" id="JABAHZ010000001">
    <property type="protein sequence ID" value="NLR77488.1"/>
    <property type="molecule type" value="Genomic_DNA"/>
</dbReference>
<evidence type="ECO:0000256" key="1">
    <source>
        <dbReference type="SAM" id="SignalP"/>
    </source>
</evidence>
<organism evidence="2 3">
    <name type="scientific">Chitinophaga eiseniae</name>
    <dbReference type="NCBI Taxonomy" id="634771"/>
    <lineage>
        <taxon>Bacteria</taxon>
        <taxon>Pseudomonadati</taxon>
        <taxon>Bacteroidota</taxon>
        <taxon>Chitinophagia</taxon>
        <taxon>Chitinophagales</taxon>
        <taxon>Chitinophagaceae</taxon>
        <taxon>Chitinophaga</taxon>
    </lineage>
</organism>